<sequence>MISNFLNPFRPVKFEDEGSPLIFVSDQAMQQFTAGNYFFTGKRGCGKTSILKISDTLFQNENDYLRSSPRVEKYKTTFGVYINLNNRSTPDFYNTRQNKYNKKYLITSGSKQALTTYYLELIVLHKIIEHCVGLRDAAIFMIDDDCEKGISNIICSEYRIENSHNLDHLVYEIESALVEMLEFSRCIREDIPSFKTRHENKFHFVVGRILQALKGLNQDLNQIRILIDDSETFSPEFQAALNTLIRTPRGEPVAWSIAYVDGRYRAAETTIAGQALAREERTIVYLDGLDAAEYEKFCTEVTRLRVKRAFPQVADFSIKDKLAAFEIDELCAESFKGTTNKRAIAFLNDFEKRDNRSQKMWEFFLERSGIDDVRSHDALRKKALASYICICAKYRVPMYYASFKTVVSLSDGCIRDFLEVLGSLYEEVTHACSEPNRFLQLGPYDIREQDRGCRDSAARKLHSISDYAEKNGYHLAKLVPFLGHLVKEFQHDHKYKSALKNPDRAVFSIQLSRNDKYIEIIRDAEVDGYVRRVEVGARQGVYCFRLHRQFAPNFDISYREHSEGLIPIPPIFLHQIEDRDIDNPSTWAMQVFDAWLRKRQNPGQADLLDDGEDEL</sequence>
<name>A0A317PQ45_9HYPH</name>
<accession>A0A317PQ45</accession>
<evidence type="ECO:0000313" key="2">
    <source>
        <dbReference type="Proteomes" id="UP000246352"/>
    </source>
</evidence>
<dbReference type="EMBL" id="QGTR01000002">
    <property type="protein sequence ID" value="PWW02279.1"/>
    <property type="molecule type" value="Genomic_DNA"/>
</dbReference>
<proteinExistence type="predicted"/>
<evidence type="ECO:0000313" key="1">
    <source>
        <dbReference type="EMBL" id="PWW02279.1"/>
    </source>
</evidence>
<dbReference type="InterPro" id="IPR056955">
    <property type="entry name" value="ORC-CDC6-like"/>
</dbReference>
<protein>
    <submittedName>
        <fullName evidence="1">Uncharacterized protein</fullName>
    </submittedName>
</protein>
<dbReference type="Pfam" id="PF24389">
    <property type="entry name" value="ORC-CDC6-like"/>
    <property type="match status" value="1"/>
</dbReference>
<dbReference type="Proteomes" id="UP000246352">
    <property type="component" value="Unassembled WGS sequence"/>
</dbReference>
<keyword evidence="2" id="KW-1185">Reference proteome</keyword>
<reference evidence="1 2" key="1">
    <citation type="submission" date="2018-05" db="EMBL/GenBank/DDBJ databases">
        <title>Genomic Encyclopedia of Type Strains, Phase IV (KMG-IV): sequencing the most valuable type-strain genomes for metagenomic binning, comparative biology and taxonomic classification.</title>
        <authorList>
            <person name="Goeker M."/>
        </authorList>
    </citation>
    <scope>NUCLEOTIDE SEQUENCE [LARGE SCALE GENOMIC DNA]</scope>
    <source>
        <strain evidence="1 2">DSM 16791</strain>
    </source>
</reference>
<organism evidence="1 2">
    <name type="scientific">Hoeflea marina</name>
    <dbReference type="NCBI Taxonomy" id="274592"/>
    <lineage>
        <taxon>Bacteria</taxon>
        <taxon>Pseudomonadati</taxon>
        <taxon>Pseudomonadota</taxon>
        <taxon>Alphaproteobacteria</taxon>
        <taxon>Hyphomicrobiales</taxon>
        <taxon>Rhizobiaceae</taxon>
        <taxon>Hoeflea</taxon>
    </lineage>
</organism>
<dbReference type="AlphaFoldDB" id="A0A317PQ45"/>
<comment type="caution">
    <text evidence="1">The sequence shown here is derived from an EMBL/GenBank/DDBJ whole genome shotgun (WGS) entry which is preliminary data.</text>
</comment>
<gene>
    <name evidence="1" type="ORF">DFR52_102948</name>
</gene>